<accession>A0A6A6PVY5</accession>
<name>A0A6A6PVY5_9PEZI</name>
<organism evidence="4 5">
    <name type="scientific">Neohortaea acidophila</name>
    <dbReference type="NCBI Taxonomy" id="245834"/>
    <lineage>
        <taxon>Eukaryota</taxon>
        <taxon>Fungi</taxon>
        <taxon>Dikarya</taxon>
        <taxon>Ascomycota</taxon>
        <taxon>Pezizomycotina</taxon>
        <taxon>Dothideomycetes</taxon>
        <taxon>Dothideomycetidae</taxon>
        <taxon>Mycosphaerellales</taxon>
        <taxon>Teratosphaeriaceae</taxon>
        <taxon>Neohortaea</taxon>
    </lineage>
</organism>
<dbReference type="OrthoDB" id="3362851at2759"/>
<dbReference type="PANTHER" id="PTHR37534">
    <property type="entry name" value="TRANSCRIPTIONAL ACTIVATOR PROTEIN UGA3"/>
    <property type="match status" value="1"/>
</dbReference>
<dbReference type="PROSITE" id="PS00463">
    <property type="entry name" value="ZN2_CY6_FUNGAL_1"/>
    <property type="match status" value="1"/>
</dbReference>
<dbReference type="Proteomes" id="UP000799767">
    <property type="component" value="Unassembled WGS sequence"/>
</dbReference>
<evidence type="ECO:0000313" key="5">
    <source>
        <dbReference type="Proteomes" id="UP000799767"/>
    </source>
</evidence>
<dbReference type="CDD" id="cd00067">
    <property type="entry name" value="GAL4"/>
    <property type="match status" value="1"/>
</dbReference>
<dbReference type="SMART" id="SM00066">
    <property type="entry name" value="GAL4"/>
    <property type="match status" value="1"/>
</dbReference>
<dbReference type="GeneID" id="54470276"/>
<comment type="subcellular location">
    <subcellularLocation>
        <location evidence="1">Nucleus</location>
    </subcellularLocation>
</comment>
<dbReference type="InterPro" id="IPR036864">
    <property type="entry name" value="Zn2-C6_fun-type_DNA-bd_sf"/>
</dbReference>
<dbReference type="InterPro" id="IPR001138">
    <property type="entry name" value="Zn2Cys6_DnaBD"/>
</dbReference>
<keyword evidence="5" id="KW-1185">Reference proteome</keyword>
<dbReference type="GO" id="GO:0000981">
    <property type="term" value="F:DNA-binding transcription factor activity, RNA polymerase II-specific"/>
    <property type="evidence" value="ECO:0007669"/>
    <property type="project" value="InterPro"/>
</dbReference>
<dbReference type="SUPFAM" id="SSF57701">
    <property type="entry name" value="Zn2/Cys6 DNA-binding domain"/>
    <property type="match status" value="1"/>
</dbReference>
<dbReference type="PANTHER" id="PTHR37534:SF7">
    <property type="entry name" value="TRANSCRIPTIONAL ACTIVATOR PROTEIN UGA3"/>
    <property type="match status" value="1"/>
</dbReference>
<dbReference type="Gene3D" id="4.10.240.10">
    <property type="entry name" value="Zn(2)-C6 fungal-type DNA-binding domain"/>
    <property type="match status" value="1"/>
</dbReference>
<evidence type="ECO:0000256" key="1">
    <source>
        <dbReference type="ARBA" id="ARBA00004123"/>
    </source>
</evidence>
<reference evidence="4" key="1">
    <citation type="journal article" date="2020" name="Stud. Mycol.">
        <title>101 Dothideomycetes genomes: a test case for predicting lifestyles and emergence of pathogens.</title>
        <authorList>
            <person name="Haridas S."/>
            <person name="Albert R."/>
            <person name="Binder M."/>
            <person name="Bloem J."/>
            <person name="Labutti K."/>
            <person name="Salamov A."/>
            <person name="Andreopoulos B."/>
            <person name="Baker S."/>
            <person name="Barry K."/>
            <person name="Bills G."/>
            <person name="Bluhm B."/>
            <person name="Cannon C."/>
            <person name="Castanera R."/>
            <person name="Culley D."/>
            <person name="Daum C."/>
            <person name="Ezra D."/>
            <person name="Gonzalez J."/>
            <person name="Henrissat B."/>
            <person name="Kuo A."/>
            <person name="Liang C."/>
            <person name="Lipzen A."/>
            <person name="Lutzoni F."/>
            <person name="Magnuson J."/>
            <person name="Mondo S."/>
            <person name="Nolan M."/>
            <person name="Ohm R."/>
            <person name="Pangilinan J."/>
            <person name="Park H.-J."/>
            <person name="Ramirez L."/>
            <person name="Alfaro M."/>
            <person name="Sun H."/>
            <person name="Tritt A."/>
            <person name="Yoshinaga Y."/>
            <person name="Zwiers L.-H."/>
            <person name="Turgeon B."/>
            <person name="Goodwin S."/>
            <person name="Spatafora J."/>
            <person name="Crous P."/>
            <person name="Grigoriev I."/>
        </authorList>
    </citation>
    <scope>NUCLEOTIDE SEQUENCE</scope>
    <source>
        <strain evidence="4">CBS 113389</strain>
    </source>
</reference>
<protein>
    <submittedName>
        <fullName evidence="4">Fungal-specific transcription factor domain-containing protein</fullName>
    </submittedName>
</protein>
<dbReference type="PROSITE" id="PS50048">
    <property type="entry name" value="ZN2_CY6_FUNGAL_2"/>
    <property type="match status" value="1"/>
</dbReference>
<dbReference type="GO" id="GO:0000976">
    <property type="term" value="F:transcription cis-regulatory region binding"/>
    <property type="evidence" value="ECO:0007669"/>
    <property type="project" value="TreeGrafter"/>
</dbReference>
<sequence>MSTGPIRRTSRVVEGSCWTCRRRRIKCDLEKPACERCRQNEQLCNYGSVPPFKWVGGIASRGKNAPSDRTDSLELASPLSIPVSSPASILMSPRASAQLDTECMLLYFSQAVLPRFHLLEGAPRLDLSLLMQDKPLKQAILAVSQTHFDLAHVMSTSVTLTRQQARSAAIRSLRNQLELGVKSANTAQNVFMINVLLCILDGMIEPSNDHLGVTKWHLQGGHAMLTRWPSLPTDIIAKNGLHTHLLSCFATMDLFHALLSGDKPFFDPLLWHMFAHTDSWWGNLPANDRFLGILKCYAEMASLGSLVASSLPTRVGLQLVEKCLPAIEATLLAPPHHGEALVTDGVVTPENWAIFCELYELCGIIYLQRALRLLPIDDPAVQAAVKEGVGKLTDGSLPGMMAHCVVLPLLVLGAHALSPDDQTVILRTIMPSISYLSFGNLQLMADSLRDIWRTDDKTGTWWDAFQALSAKAFLF</sequence>
<dbReference type="AlphaFoldDB" id="A0A6A6PVY5"/>
<feature type="domain" description="Zn(2)-C6 fungal-type" evidence="3">
    <location>
        <begin position="16"/>
        <end position="46"/>
    </location>
</feature>
<dbReference type="Pfam" id="PF11951">
    <property type="entry name" value="Fungal_trans_2"/>
    <property type="match status" value="1"/>
</dbReference>
<gene>
    <name evidence="4" type="ORF">BDY17DRAFT_117469</name>
</gene>
<dbReference type="RefSeq" id="XP_033590471.1">
    <property type="nucleotide sequence ID" value="XM_033729274.1"/>
</dbReference>
<proteinExistence type="predicted"/>
<evidence type="ECO:0000259" key="3">
    <source>
        <dbReference type="PROSITE" id="PS50048"/>
    </source>
</evidence>
<keyword evidence="2" id="KW-0539">Nucleus</keyword>
<dbReference type="GO" id="GO:0045944">
    <property type="term" value="P:positive regulation of transcription by RNA polymerase II"/>
    <property type="evidence" value="ECO:0007669"/>
    <property type="project" value="TreeGrafter"/>
</dbReference>
<dbReference type="GO" id="GO:0008270">
    <property type="term" value="F:zinc ion binding"/>
    <property type="evidence" value="ECO:0007669"/>
    <property type="project" value="InterPro"/>
</dbReference>
<evidence type="ECO:0000313" key="4">
    <source>
        <dbReference type="EMBL" id="KAF2483901.1"/>
    </source>
</evidence>
<dbReference type="Pfam" id="PF00172">
    <property type="entry name" value="Zn_clus"/>
    <property type="match status" value="1"/>
</dbReference>
<dbReference type="EMBL" id="MU001634">
    <property type="protein sequence ID" value="KAF2483901.1"/>
    <property type="molecule type" value="Genomic_DNA"/>
</dbReference>
<dbReference type="InterPro" id="IPR021858">
    <property type="entry name" value="Fun_TF"/>
</dbReference>
<evidence type="ECO:0000256" key="2">
    <source>
        <dbReference type="ARBA" id="ARBA00023242"/>
    </source>
</evidence>
<dbReference type="GO" id="GO:0005634">
    <property type="term" value="C:nucleus"/>
    <property type="evidence" value="ECO:0007669"/>
    <property type="project" value="UniProtKB-SubCell"/>
</dbReference>